<dbReference type="EMBL" id="BGPR01023773">
    <property type="protein sequence ID" value="GBN91213.1"/>
    <property type="molecule type" value="Genomic_DNA"/>
</dbReference>
<keyword evidence="1" id="KW-0175">Coiled coil</keyword>
<sequence>MDADAFIAEPIDAAAICANLCKQASQIKDLTNRINAVSRTEIFLSHDTITHQGLIKNMAQWQHELDYLKEQVSELCCPVVNCAFHNANLSKNQAKQTLSEISNDLENSKNQSKTPKNQNENLSFFLLKSILLNQIFNLTSLKDPLLS</sequence>
<accession>A0A4Y2SU99</accession>
<keyword evidence="3" id="KW-1185">Reference proteome</keyword>
<evidence type="ECO:0000313" key="3">
    <source>
        <dbReference type="Proteomes" id="UP000499080"/>
    </source>
</evidence>
<comment type="caution">
    <text evidence="2">The sequence shown here is derived from an EMBL/GenBank/DDBJ whole genome shotgun (WGS) entry which is preliminary data.</text>
</comment>
<dbReference type="Proteomes" id="UP000499080">
    <property type="component" value="Unassembled WGS sequence"/>
</dbReference>
<gene>
    <name evidence="2" type="ORF">AVEN_77799_1</name>
</gene>
<feature type="coiled-coil region" evidence="1">
    <location>
        <begin position="51"/>
        <end position="111"/>
    </location>
</feature>
<evidence type="ECO:0000313" key="2">
    <source>
        <dbReference type="EMBL" id="GBN91213.1"/>
    </source>
</evidence>
<evidence type="ECO:0000256" key="1">
    <source>
        <dbReference type="SAM" id="Coils"/>
    </source>
</evidence>
<name>A0A4Y2SU99_ARAVE</name>
<organism evidence="2 3">
    <name type="scientific">Araneus ventricosus</name>
    <name type="common">Orbweaver spider</name>
    <name type="synonym">Epeira ventricosa</name>
    <dbReference type="NCBI Taxonomy" id="182803"/>
    <lineage>
        <taxon>Eukaryota</taxon>
        <taxon>Metazoa</taxon>
        <taxon>Ecdysozoa</taxon>
        <taxon>Arthropoda</taxon>
        <taxon>Chelicerata</taxon>
        <taxon>Arachnida</taxon>
        <taxon>Araneae</taxon>
        <taxon>Araneomorphae</taxon>
        <taxon>Entelegynae</taxon>
        <taxon>Araneoidea</taxon>
        <taxon>Araneidae</taxon>
        <taxon>Araneus</taxon>
    </lineage>
</organism>
<proteinExistence type="predicted"/>
<dbReference type="AlphaFoldDB" id="A0A4Y2SU99"/>
<reference evidence="2 3" key="1">
    <citation type="journal article" date="2019" name="Sci. Rep.">
        <title>Orb-weaving spider Araneus ventricosus genome elucidates the spidroin gene catalogue.</title>
        <authorList>
            <person name="Kono N."/>
            <person name="Nakamura H."/>
            <person name="Ohtoshi R."/>
            <person name="Moran D.A.P."/>
            <person name="Shinohara A."/>
            <person name="Yoshida Y."/>
            <person name="Fujiwara M."/>
            <person name="Mori M."/>
            <person name="Tomita M."/>
            <person name="Arakawa K."/>
        </authorList>
    </citation>
    <scope>NUCLEOTIDE SEQUENCE [LARGE SCALE GENOMIC DNA]</scope>
</reference>
<protein>
    <submittedName>
        <fullName evidence="2">Uncharacterized protein</fullName>
    </submittedName>
</protein>